<dbReference type="RefSeq" id="WP_179633481.1">
    <property type="nucleotide sequence ID" value="NZ_JACCFH010000001.1"/>
</dbReference>
<keyword evidence="8" id="KW-1185">Reference proteome</keyword>
<evidence type="ECO:0000256" key="3">
    <source>
        <dbReference type="ARBA" id="ARBA00022764"/>
    </source>
</evidence>
<evidence type="ECO:0000313" key="8">
    <source>
        <dbReference type="Proteomes" id="UP000518288"/>
    </source>
</evidence>
<protein>
    <recommendedName>
        <fullName evidence="4">Lipopolysaccharide export system protein LptA</fullName>
    </recommendedName>
</protein>
<evidence type="ECO:0000259" key="6">
    <source>
        <dbReference type="Pfam" id="PF03968"/>
    </source>
</evidence>
<feature type="domain" description="Organic solvent tolerance-like N-terminal" evidence="6">
    <location>
        <begin position="43"/>
        <end position="155"/>
    </location>
</feature>
<evidence type="ECO:0000256" key="5">
    <source>
        <dbReference type="SAM" id="MobiDB-lite"/>
    </source>
</evidence>
<proteinExistence type="inferred from homology"/>
<dbReference type="PANTHER" id="PTHR36504">
    <property type="entry name" value="LIPOPOLYSACCHARIDE EXPORT SYSTEM PROTEIN LPTA"/>
    <property type="match status" value="1"/>
</dbReference>
<dbReference type="NCBIfam" id="TIGR03002">
    <property type="entry name" value="outer_YhbN_LptA"/>
    <property type="match status" value="1"/>
</dbReference>
<evidence type="ECO:0000256" key="1">
    <source>
        <dbReference type="ARBA" id="ARBA00022448"/>
    </source>
</evidence>
<reference evidence="7 8" key="1">
    <citation type="submission" date="2020-07" db="EMBL/GenBank/DDBJ databases">
        <title>Genomic Encyclopedia of Archaeal and Bacterial Type Strains, Phase II (KMG-II): from individual species to whole genera.</title>
        <authorList>
            <person name="Goeker M."/>
        </authorList>
    </citation>
    <scope>NUCLEOTIDE SEQUENCE [LARGE SCALE GENOMIC DNA]</scope>
    <source>
        <strain evidence="7 8">DSM 21226</strain>
    </source>
</reference>
<comment type="subcellular location">
    <subcellularLocation>
        <location evidence="4">Periplasm</location>
    </subcellularLocation>
</comment>
<dbReference type="GO" id="GO:0001530">
    <property type="term" value="F:lipopolysaccharide binding"/>
    <property type="evidence" value="ECO:0007669"/>
    <property type="project" value="InterPro"/>
</dbReference>
<evidence type="ECO:0000256" key="4">
    <source>
        <dbReference type="HAMAP-Rule" id="MF_01914"/>
    </source>
</evidence>
<dbReference type="GO" id="GO:0043165">
    <property type="term" value="P:Gram-negative-bacterium-type cell outer membrane assembly"/>
    <property type="evidence" value="ECO:0007669"/>
    <property type="project" value="UniProtKB-UniRule"/>
</dbReference>
<dbReference type="Gene3D" id="2.60.450.10">
    <property type="entry name" value="Lipopolysaccharide (LPS) transport protein A like domain"/>
    <property type="match status" value="1"/>
</dbReference>
<gene>
    <name evidence="4" type="primary">lptA</name>
    <name evidence="7" type="ORF">BDD16_001594</name>
</gene>
<dbReference type="GO" id="GO:0017089">
    <property type="term" value="F:glycolipid transfer activity"/>
    <property type="evidence" value="ECO:0007669"/>
    <property type="project" value="TreeGrafter"/>
</dbReference>
<comment type="caution">
    <text evidence="7">The sequence shown here is derived from an EMBL/GenBank/DDBJ whole genome shotgun (WGS) entry which is preliminary data.</text>
</comment>
<evidence type="ECO:0000256" key="2">
    <source>
        <dbReference type="ARBA" id="ARBA00022729"/>
    </source>
</evidence>
<feature type="region of interest" description="Disordered" evidence="5">
    <location>
        <begin position="170"/>
        <end position="202"/>
    </location>
</feature>
<dbReference type="GO" id="GO:0009279">
    <property type="term" value="C:cell outer membrane"/>
    <property type="evidence" value="ECO:0007669"/>
    <property type="project" value="TreeGrafter"/>
</dbReference>
<dbReference type="InterPro" id="IPR005653">
    <property type="entry name" value="OstA-like_N"/>
</dbReference>
<dbReference type="InterPro" id="IPR052037">
    <property type="entry name" value="LPS_export_LptA"/>
</dbReference>
<evidence type="ECO:0000313" key="7">
    <source>
        <dbReference type="EMBL" id="NYG32608.1"/>
    </source>
</evidence>
<dbReference type="Pfam" id="PF03968">
    <property type="entry name" value="LptD_N"/>
    <property type="match status" value="1"/>
</dbReference>
<comment type="subunit">
    <text evidence="4">Component of the lipopolysaccharide transport and assembly complex.</text>
</comment>
<sequence length="202" mass="21066" precursor="true">MLPAVSVLLSRHSALLLAALLAVSGLPVRAEKADSEQALAFDAGRMVLDGKRKIRTLSGGVEITRGTLVLKAAQIELRETAQGQFATATGADGQLATFRQKREGLDEVVEGQARRIEYDTVTETVRFIDQAQVRVLRGGAPADQVTGQTIVYNHARDVFEVQGGGAAGAAATAAGGGRVKGVVTPRKSASPAPEAASPEVPR</sequence>
<comment type="function">
    <text evidence="4">Involved in the assembly of lipopolysaccharide (LPS). Required for the translocation of LPS from the inner membrane to the outer membrane.</text>
</comment>
<dbReference type="GO" id="GO:0030288">
    <property type="term" value="C:outer membrane-bounded periplasmic space"/>
    <property type="evidence" value="ECO:0007669"/>
    <property type="project" value="TreeGrafter"/>
</dbReference>
<organism evidence="7 8">
    <name type="scientific">Sphaerotilus montanus</name>
    <dbReference type="NCBI Taxonomy" id="522889"/>
    <lineage>
        <taxon>Bacteria</taxon>
        <taxon>Pseudomonadati</taxon>
        <taxon>Pseudomonadota</taxon>
        <taxon>Betaproteobacteria</taxon>
        <taxon>Burkholderiales</taxon>
        <taxon>Sphaerotilaceae</taxon>
        <taxon>Sphaerotilus</taxon>
    </lineage>
</organism>
<keyword evidence="3 4" id="KW-0574">Periplasm</keyword>
<dbReference type="AlphaFoldDB" id="A0A7Y9U556"/>
<dbReference type="EMBL" id="JACCFH010000001">
    <property type="protein sequence ID" value="NYG32608.1"/>
    <property type="molecule type" value="Genomic_DNA"/>
</dbReference>
<dbReference type="InterPro" id="IPR014340">
    <property type="entry name" value="LptA"/>
</dbReference>
<keyword evidence="2 4" id="KW-0732">Signal</keyword>
<dbReference type="Proteomes" id="UP000518288">
    <property type="component" value="Unassembled WGS sequence"/>
</dbReference>
<dbReference type="PANTHER" id="PTHR36504:SF1">
    <property type="entry name" value="LIPOPOLYSACCHARIDE EXPORT SYSTEM PROTEIN LPTA"/>
    <property type="match status" value="1"/>
</dbReference>
<dbReference type="HAMAP" id="MF_01914">
    <property type="entry name" value="LPS_assembly_LptA"/>
    <property type="match status" value="1"/>
</dbReference>
<name>A0A7Y9U556_9BURK</name>
<feature type="chain" id="PRO_5031639513" description="Lipopolysaccharide export system protein LptA" evidence="4">
    <location>
        <begin position="19"/>
        <end position="202"/>
    </location>
</feature>
<feature type="compositionally biased region" description="Low complexity" evidence="5">
    <location>
        <begin position="188"/>
        <end position="202"/>
    </location>
</feature>
<dbReference type="GO" id="GO:0015920">
    <property type="term" value="P:lipopolysaccharide transport"/>
    <property type="evidence" value="ECO:0007669"/>
    <property type="project" value="UniProtKB-UniRule"/>
</dbReference>
<comment type="similarity">
    <text evidence="4">Belongs to the LptA family.</text>
</comment>
<keyword evidence="1 4" id="KW-0813">Transport</keyword>
<accession>A0A7Y9U556</accession>
<feature type="signal peptide" evidence="4">
    <location>
        <begin position="1"/>
        <end position="18"/>
    </location>
</feature>